<keyword evidence="2" id="KW-1185">Reference proteome</keyword>
<gene>
    <name evidence="1" type="ORF">Cflav_PD3105</name>
</gene>
<proteinExistence type="predicted"/>
<name>B9XJI5_PEDPL</name>
<dbReference type="STRING" id="320771.Cflav_PD3105"/>
<dbReference type="Proteomes" id="UP000003688">
    <property type="component" value="Unassembled WGS sequence"/>
</dbReference>
<sequence>MIDYPDGSEVRVSDPVALARRTHTGTILHLIPFHVLHHENAANGLLLLHGAAQTSIPDAICDLASGRALTHN</sequence>
<evidence type="ECO:0000313" key="2">
    <source>
        <dbReference type="Proteomes" id="UP000003688"/>
    </source>
</evidence>
<dbReference type="EMBL" id="ABOX02000021">
    <property type="protein sequence ID" value="EEF60046.1"/>
    <property type="molecule type" value="Genomic_DNA"/>
</dbReference>
<accession>B9XJI5</accession>
<dbReference type="AlphaFoldDB" id="B9XJI5"/>
<evidence type="ECO:0000313" key="1">
    <source>
        <dbReference type="EMBL" id="EEF60046.1"/>
    </source>
</evidence>
<protein>
    <submittedName>
        <fullName evidence="1">Uncharacterized protein</fullName>
    </submittedName>
</protein>
<reference evidence="1 2" key="1">
    <citation type="journal article" date="2011" name="J. Bacteriol.">
        <title>Genome sequence of 'Pedosphaera parvula' Ellin514, an aerobic Verrucomicrobial isolate from pasture soil.</title>
        <authorList>
            <person name="Kant R."/>
            <person name="van Passel M.W."/>
            <person name="Sangwan P."/>
            <person name="Palva A."/>
            <person name="Lucas S."/>
            <person name="Copeland A."/>
            <person name="Lapidus A."/>
            <person name="Glavina Del Rio T."/>
            <person name="Dalin E."/>
            <person name="Tice H."/>
            <person name="Bruce D."/>
            <person name="Goodwin L."/>
            <person name="Pitluck S."/>
            <person name="Chertkov O."/>
            <person name="Larimer F.W."/>
            <person name="Land M.L."/>
            <person name="Hauser L."/>
            <person name="Brettin T.S."/>
            <person name="Detter J.C."/>
            <person name="Han S."/>
            <person name="de Vos W.M."/>
            <person name="Janssen P.H."/>
            <person name="Smidt H."/>
        </authorList>
    </citation>
    <scope>NUCLEOTIDE SEQUENCE [LARGE SCALE GENOMIC DNA]</scope>
    <source>
        <strain evidence="1 2">Ellin514</strain>
    </source>
</reference>
<comment type="caution">
    <text evidence="1">The sequence shown here is derived from an EMBL/GenBank/DDBJ whole genome shotgun (WGS) entry which is preliminary data.</text>
</comment>
<organism evidence="1 2">
    <name type="scientific">Pedosphaera parvula (strain Ellin514)</name>
    <dbReference type="NCBI Taxonomy" id="320771"/>
    <lineage>
        <taxon>Bacteria</taxon>
        <taxon>Pseudomonadati</taxon>
        <taxon>Verrucomicrobiota</taxon>
        <taxon>Pedosphaerae</taxon>
        <taxon>Pedosphaerales</taxon>
        <taxon>Pedosphaeraceae</taxon>
        <taxon>Pedosphaera</taxon>
    </lineage>
</organism>
<dbReference type="RefSeq" id="WP_007415978.1">
    <property type="nucleotide sequence ID" value="NZ_ABOX02000021.1"/>
</dbReference>